<comment type="caution">
    <text evidence="6">The sequence shown here is derived from an EMBL/GenBank/DDBJ whole genome shotgun (WGS) entry which is preliminary data.</text>
</comment>
<organism evidence="6 7">
    <name type="scientific">Gordonia spumicola</name>
    <dbReference type="NCBI Taxonomy" id="589161"/>
    <lineage>
        <taxon>Bacteria</taxon>
        <taxon>Bacillati</taxon>
        <taxon>Actinomycetota</taxon>
        <taxon>Actinomycetes</taxon>
        <taxon>Mycobacteriales</taxon>
        <taxon>Gordoniaceae</taxon>
        <taxon>Gordonia</taxon>
    </lineage>
</organism>
<dbReference type="PANTHER" id="PTHR30055:SF220">
    <property type="entry name" value="TETR-FAMILY REGULATORY PROTEIN"/>
    <property type="match status" value="1"/>
</dbReference>
<dbReference type="Proteomes" id="UP000444960">
    <property type="component" value="Unassembled WGS sequence"/>
</dbReference>
<dbReference type="InterPro" id="IPR050109">
    <property type="entry name" value="HTH-type_TetR-like_transc_reg"/>
</dbReference>
<dbReference type="Gene3D" id="1.10.357.10">
    <property type="entry name" value="Tetracycline Repressor, domain 2"/>
    <property type="match status" value="1"/>
</dbReference>
<dbReference type="SUPFAM" id="SSF46689">
    <property type="entry name" value="Homeodomain-like"/>
    <property type="match status" value="1"/>
</dbReference>
<dbReference type="SUPFAM" id="SSF48498">
    <property type="entry name" value="Tetracyclin repressor-like, C-terminal domain"/>
    <property type="match status" value="1"/>
</dbReference>
<keyword evidence="1" id="KW-0805">Transcription regulation</keyword>
<reference evidence="7" key="1">
    <citation type="submission" date="2019-06" db="EMBL/GenBank/DDBJ databases">
        <title>Gordonia isolated from sludge of a wastewater treatment plant.</title>
        <authorList>
            <person name="Tamura T."/>
            <person name="Aoyama K."/>
            <person name="Kang Y."/>
            <person name="Saito S."/>
            <person name="Akiyama N."/>
            <person name="Yazawa K."/>
            <person name="Gonoi T."/>
            <person name="Mikami Y."/>
        </authorList>
    </citation>
    <scope>NUCLEOTIDE SEQUENCE [LARGE SCALE GENOMIC DNA]</scope>
    <source>
        <strain evidence="7">NBRC 107696</strain>
    </source>
</reference>
<dbReference type="RefSeq" id="WP_161896555.1">
    <property type="nucleotide sequence ID" value="NZ_BJOV01000005.1"/>
</dbReference>
<dbReference type="PROSITE" id="PS50977">
    <property type="entry name" value="HTH_TETR_2"/>
    <property type="match status" value="1"/>
</dbReference>
<evidence type="ECO:0000313" key="6">
    <source>
        <dbReference type="EMBL" id="GEE02933.1"/>
    </source>
</evidence>
<dbReference type="Pfam" id="PF00440">
    <property type="entry name" value="TetR_N"/>
    <property type="match status" value="1"/>
</dbReference>
<evidence type="ECO:0000256" key="4">
    <source>
        <dbReference type="PROSITE-ProRule" id="PRU00335"/>
    </source>
</evidence>
<keyword evidence="3" id="KW-0804">Transcription</keyword>
<sequence length="190" mass="20569">MSTSAKASYHHGDLRSSLLKAAMGLLEAGEPFSLRAIAREAGVSATAPYRHFTDRDALESALAAQGLRDLKDDLLAGREMPTQPSDLADFAVAYVEFGLRRPELFRLMFNNACDEGNADRVQAAEEIRELLRIGMGTVYPDGDADDLATGGWALAHGLAYLFLDGKLPAESDEEIADRVRTAFSAVLSIH</sequence>
<dbReference type="InterPro" id="IPR025996">
    <property type="entry name" value="MT1864/Rv1816-like_C"/>
</dbReference>
<keyword evidence="2 4" id="KW-0238">DNA-binding</keyword>
<dbReference type="OrthoDB" id="3173376at2"/>
<dbReference type="EMBL" id="BJOV01000005">
    <property type="protein sequence ID" value="GEE02933.1"/>
    <property type="molecule type" value="Genomic_DNA"/>
</dbReference>
<name>A0A7I9VCW3_9ACTN</name>
<evidence type="ECO:0000256" key="1">
    <source>
        <dbReference type="ARBA" id="ARBA00023015"/>
    </source>
</evidence>
<feature type="DNA-binding region" description="H-T-H motif" evidence="4">
    <location>
        <begin position="33"/>
        <end position="52"/>
    </location>
</feature>
<dbReference type="InterPro" id="IPR009057">
    <property type="entry name" value="Homeodomain-like_sf"/>
</dbReference>
<gene>
    <name evidence="6" type="ORF">nbrc107696_33790</name>
</gene>
<evidence type="ECO:0000313" key="7">
    <source>
        <dbReference type="Proteomes" id="UP000444960"/>
    </source>
</evidence>
<keyword evidence="7" id="KW-1185">Reference proteome</keyword>
<evidence type="ECO:0000256" key="2">
    <source>
        <dbReference type="ARBA" id="ARBA00023125"/>
    </source>
</evidence>
<accession>A0A7I9VCW3</accession>
<proteinExistence type="predicted"/>
<evidence type="ECO:0000259" key="5">
    <source>
        <dbReference type="PROSITE" id="PS50977"/>
    </source>
</evidence>
<feature type="domain" description="HTH tetR-type" evidence="5">
    <location>
        <begin position="12"/>
        <end position="70"/>
    </location>
</feature>
<dbReference type="Pfam" id="PF13305">
    <property type="entry name" value="TetR_C_33"/>
    <property type="match status" value="1"/>
</dbReference>
<evidence type="ECO:0000256" key="3">
    <source>
        <dbReference type="ARBA" id="ARBA00023163"/>
    </source>
</evidence>
<dbReference type="PANTHER" id="PTHR30055">
    <property type="entry name" value="HTH-TYPE TRANSCRIPTIONAL REGULATOR RUTR"/>
    <property type="match status" value="1"/>
</dbReference>
<dbReference type="InterPro" id="IPR001647">
    <property type="entry name" value="HTH_TetR"/>
</dbReference>
<protein>
    <submittedName>
        <fullName evidence="6">TetR family transcriptional regulator</fullName>
    </submittedName>
</protein>
<dbReference type="GO" id="GO:0000976">
    <property type="term" value="F:transcription cis-regulatory region binding"/>
    <property type="evidence" value="ECO:0007669"/>
    <property type="project" value="TreeGrafter"/>
</dbReference>
<dbReference type="GO" id="GO:0003700">
    <property type="term" value="F:DNA-binding transcription factor activity"/>
    <property type="evidence" value="ECO:0007669"/>
    <property type="project" value="TreeGrafter"/>
</dbReference>
<dbReference type="AlphaFoldDB" id="A0A7I9VCW3"/>
<dbReference type="InterPro" id="IPR036271">
    <property type="entry name" value="Tet_transcr_reg_TetR-rel_C_sf"/>
</dbReference>